<proteinExistence type="predicted"/>
<evidence type="ECO:0000313" key="1">
    <source>
        <dbReference type="EMBL" id="PWZ52746.1"/>
    </source>
</evidence>
<dbReference type="EMBL" id="NCVQ01000001">
    <property type="protein sequence ID" value="PWZ52746.1"/>
    <property type="molecule type" value="Genomic_DNA"/>
</dbReference>
<reference evidence="1" key="1">
    <citation type="journal article" date="2018" name="Nat. Genet.">
        <title>Extensive intraspecific gene order and gene structural variations between Mo17 and other maize genomes.</title>
        <authorList>
            <person name="Sun S."/>
            <person name="Zhou Y."/>
            <person name="Chen J."/>
            <person name="Shi J."/>
            <person name="Zhao H."/>
            <person name="Zhao H."/>
            <person name="Song W."/>
            <person name="Zhang M."/>
            <person name="Cui Y."/>
            <person name="Dong X."/>
            <person name="Liu H."/>
            <person name="Ma X."/>
            <person name="Jiao Y."/>
            <person name="Wang B."/>
            <person name="Wei X."/>
            <person name="Stein J.C."/>
            <person name="Glaubitz J.C."/>
            <person name="Lu F."/>
            <person name="Yu G."/>
            <person name="Liang C."/>
            <person name="Fengler K."/>
            <person name="Li B."/>
            <person name="Rafalski A."/>
            <person name="Schnable P.S."/>
            <person name="Ware D.H."/>
            <person name="Buckler E.S."/>
            <person name="Lai J."/>
        </authorList>
    </citation>
    <scope>NUCLEOTIDE SEQUENCE [LARGE SCALE GENOMIC DNA]</scope>
    <source>
        <tissue evidence="1">Seedling</tissue>
    </source>
</reference>
<dbReference type="Proteomes" id="UP000251960">
    <property type="component" value="Chromosome 1"/>
</dbReference>
<gene>
    <name evidence="1" type="ORF">Zm00014a_041606</name>
</gene>
<sequence length="18" mass="2071">VIKTSFKPRLNVKTLIRG</sequence>
<protein>
    <submittedName>
        <fullName evidence="1">Uncharacterized protein</fullName>
    </submittedName>
</protein>
<accession>A0A317Y3K0</accession>
<dbReference type="AlphaFoldDB" id="A0A317Y3K0"/>
<name>A0A317Y3K0_MAIZE</name>
<comment type="caution">
    <text evidence="1">The sequence shown here is derived from an EMBL/GenBank/DDBJ whole genome shotgun (WGS) entry which is preliminary data.</text>
</comment>
<organism evidence="1">
    <name type="scientific">Zea mays</name>
    <name type="common">Maize</name>
    <dbReference type="NCBI Taxonomy" id="4577"/>
    <lineage>
        <taxon>Eukaryota</taxon>
        <taxon>Viridiplantae</taxon>
        <taxon>Streptophyta</taxon>
        <taxon>Embryophyta</taxon>
        <taxon>Tracheophyta</taxon>
        <taxon>Spermatophyta</taxon>
        <taxon>Magnoliopsida</taxon>
        <taxon>Liliopsida</taxon>
        <taxon>Poales</taxon>
        <taxon>Poaceae</taxon>
        <taxon>PACMAD clade</taxon>
        <taxon>Panicoideae</taxon>
        <taxon>Andropogonodae</taxon>
        <taxon>Andropogoneae</taxon>
        <taxon>Tripsacinae</taxon>
        <taxon>Zea</taxon>
    </lineage>
</organism>
<feature type="non-terminal residue" evidence="1">
    <location>
        <position position="1"/>
    </location>
</feature>